<evidence type="ECO:0000313" key="2">
    <source>
        <dbReference type="Proteomes" id="UP000295444"/>
    </source>
</evidence>
<name>A0A4V3CZW3_LABRH</name>
<sequence>MILPYSVNDDEAAYEAVGHEINRPDPARWRAMTLDDDRVQQTYRVLGQLVKNTQVALTAHKSALSGYQGTRAGYRAANAEYQDWKSRTVHFLGCLNARRRELEDRVRWLRQGHALDRVSGDLRALAKAVADHRDAIRSECGRQATTADRLLWARLDVLSSVSSRTIEPDWTTV</sequence>
<organism evidence="1 2">
    <name type="scientific">Labedaea rhizosphaerae</name>
    <dbReference type="NCBI Taxonomy" id="598644"/>
    <lineage>
        <taxon>Bacteria</taxon>
        <taxon>Bacillati</taxon>
        <taxon>Actinomycetota</taxon>
        <taxon>Actinomycetes</taxon>
        <taxon>Pseudonocardiales</taxon>
        <taxon>Pseudonocardiaceae</taxon>
        <taxon>Labedaea</taxon>
    </lineage>
</organism>
<dbReference type="Proteomes" id="UP000295444">
    <property type="component" value="Unassembled WGS sequence"/>
</dbReference>
<dbReference type="AlphaFoldDB" id="A0A4V3CZW3"/>
<evidence type="ECO:0000313" key="1">
    <source>
        <dbReference type="EMBL" id="TDQ01271.1"/>
    </source>
</evidence>
<gene>
    <name evidence="1" type="ORF">EV186_1021139</name>
</gene>
<comment type="caution">
    <text evidence="1">The sequence shown here is derived from an EMBL/GenBank/DDBJ whole genome shotgun (WGS) entry which is preliminary data.</text>
</comment>
<protein>
    <submittedName>
        <fullName evidence="1">Uncharacterized protein</fullName>
    </submittedName>
</protein>
<keyword evidence="2" id="KW-1185">Reference proteome</keyword>
<reference evidence="1 2" key="1">
    <citation type="submission" date="2019-03" db="EMBL/GenBank/DDBJ databases">
        <title>Genomic Encyclopedia of Type Strains, Phase IV (KMG-IV): sequencing the most valuable type-strain genomes for metagenomic binning, comparative biology and taxonomic classification.</title>
        <authorList>
            <person name="Goeker M."/>
        </authorList>
    </citation>
    <scope>NUCLEOTIDE SEQUENCE [LARGE SCALE GENOMIC DNA]</scope>
    <source>
        <strain evidence="1 2">DSM 45361</strain>
    </source>
</reference>
<proteinExistence type="predicted"/>
<accession>A0A4V3CZW3</accession>
<dbReference type="EMBL" id="SNXZ01000002">
    <property type="protein sequence ID" value="TDQ01271.1"/>
    <property type="molecule type" value="Genomic_DNA"/>
</dbReference>